<reference evidence="9" key="2">
    <citation type="journal article" date="2023" name="IMA Fungus">
        <title>Comparative genomic study of the Penicillium genus elucidates a diverse pangenome and 15 lateral gene transfer events.</title>
        <authorList>
            <person name="Petersen C."/>
            <person name="Sorensen T."/>
            <person name="Nielsen M.R."/>
            <person name="Sondergaard T.E."/>
            <person name="Sorensen J.L."/>
            <person name="Fitzpatrick D.A."/>
            <person name="Frisvad J.C."/>
            <person name="Nielsen K.L."/>
        </authorList>
    </citation>
    <scope>NUCLEOTIDE SEQUENCE</scope>
    <source>
        <strain evidence="9">IBT 30069</strain>
    </source>
</reference>
<dbReference type="PANTHER" id="PTHR10516:SF443">
    <property type="entry name" value="FK506-BINDING PROTEIN 59-RELATED"/>
    <property type="match status" value="1"/>
</dbReference>
<dbReference type="EC" id="5.2.1.8" evidence="3 7"/>
<dbReference type="OrthoDB" id="1902587at2759"/>
<accession>A0A9W9KBR4</accession>
<dbReference type="Pfam" id="PF00254">
    <property type="entry name" value="FKBP_C"/>
    <property type="match status" value="1"/>
</dbReference>
<keyword evidence="10" id="KW-1185">Reference proteome</keyword>
<dbReference type="InterPro" id="IPR001179">
    <property type="entry name" value="PPIase_FKBP_dom"/>
</dbReference>
<comment type="similarity">
    <text evidence="6">Belongs to the FKBP-type PPIase family. FKBP1 subfamily.</text>
</comment>
<dbReference type="GO" id="GO:0003755">
    <property type="term" value="F:peptidyl-prolyl cis-trans isomerase activity"/>
    <property type="evidence" value="ECO:0007669"/>
    <property type="project" value="UniProtKB-KW"/>
</dbReference>
<dbReference type="PANTHER" id="PTHR10516">
    <property type="entry name" value="PEPTIDYL-PROLYL CIS-TRANS ISOMERASE"/>
    <property type="match status" value="1"/>
</dbReference>
<evidence type="ECO:0000256" key="7">
    <source>
        <dbReference type="PROSITE-ProRule" id="PRU00277"/>
    </source>
</evidence>
<protein>
    <recommendedName>
        <fullName evidence="3 7">peptidylprolyl isomerase</fullName>
        <ecNumber evidence="3 7">5.2.1.8</ecNumber>
    </recommendedName>
</protein>
<dbReference type="AlphaFoldDB" id="A0A9W9KBR4"/>
<evidence type="ECO:0000256" key="2">
    <source>
        <dbReference type="ARBA" id="ARBA00002388"/>
    </source>
</evidence>
<proteinExistence type="inferred from homology"/>
<evidence type="ECO:0000256" key="5">
    <source>
        <dbReference type="ARBA" id="ARBA00023235"/>
    </source>
</evidence>
<dbReference type="EMBL" id="JAPQKH010000004">
    <property type="protein sequence ID" value="KAJ5100439.1"/>
    <property type="molecule type" value="Genomic_DNA"/>
</dbReference>
<dbReference type="Gene3D" id="3.10.50.40">
    <property type="match status" value="1"/>
</dbReference>
<comment type="catalytic activity">
    <reaction evidence="1 7">
        <text>[protein]-peptidylproline (omega=180) = [protein]-peptidylproline (omega=0)</text>
        <dbReference type="Rhea" id="RHEA:16237"/>
        <dbReference type="Rhea" id="RHEA-COMP:10747"/>
        <dbReference type="Rhea" id="RHEA-COMP:10748"/>
        <dbReference type="ChEBI" id="CHEBI:83833"/>
        <dbReference type="ChEBI" id="CHEBI:83834"/>
        <dbReference type="EC" id="5.2.1.8"/>
    </reaction>
</comment>
<dbReference type="GO" id="GO:0005737">
    <property type="term" value="C:cytoplasm"/>
    <property type="evidence" value="ECO:0007669"/>
    <property type="project" value="TreeGrafter"/>
</dbReference>
<evidence type="ECO:0000313" key="10">
    <source>
        <dbReference type="Proteomes" id="UP001149165"/>
    </source>
</evidence>
<reference evidence="9" key="1">
    <citation type="submission" date="2022-11" db="EMBL/GenBank/DDBJ databases">
        <authorList>
            <person name="Petersen C."/>
        </authorList>
    </citation>
    <scope>NUCLEOTIDE SEQUENCE</scope>
    <source>
        <strain evidence="9">IBT 30069</strain>
    </source>
</reference>
<keyword evidence="4 7" id="KW-0697">Rotamase</keyword>
<evidence type="ECO:0000259" key="8">
    <source>
        <dbReference type="PROSITE" id="PS50059"/>
    </source>
</evidence>
<feature type="domain" description="PPIase FKBP-type" evidence="8">
    <location>
        <begin position="19"/>
        <end position="116"/>
    </location>
</feature>
<keyword evidence="5 7" id="KW-0413">Isomerase</keyword>
<comment type="function">
    <text evidence="2">PPIases accelerate the folding of proteins. It catalyzes the cis-trans isomerization of proline imidic peptide bonds in oligopeptides.</text>
</comment>
<dbReference type="FunFam" id="3.10.50.40:FF:000006">
    <property type="entry name" value="Peptidyl-prolyl cis-trans isomerase"/>
    <property type="match status" value="1"/>
</dbReference>
<evidence type="ECO:0000256" key="3">
    <source>
        <dbReference type="ARBA" id="ARBA00013194"/>
    </source>
</evidence>
<sequence>MGVQRKIITRGKGVAPVEGDKVSIHYTGWLYDAKKASKGFQGKQFDSSRNPGRGPLEVVIGTGQVIKGWDEGVMEMSLGEKATLTITPDYAYGDKSMGKIPAGSTLIFEVELLKVNDKAAA</sequence>
<dbReference type="Proteomes" id="UP001149165">
    <property type="component" value="Unassembled WGS sequence"/>
</dbReference>
<dbReference type="PROSITE" id="PS50059">
    <property type="entry name" value="FKBP_PPIASE"/>
    <property type="match status" value="1"/>
</dbReference>
<evidence type="ECO:0000256" key="4">
    <source>
        <dbReference type="ARBA" id="ARBA00023110"/>
    </source>
</evidence>
<dbReference type="SUPFAM" id="SSF54534">
    <property type="entry name" value="FKBP-like"/>
    <property type="match status" value="1"/>
</dbReference>
<evidence type="ECO:0000313" key="9">
    <source>
        <dbReference type="EMBL" id="KAJ5100439.1"/>
    </source>
</evidence>
<evidence type="ECO:0000256" key="1">
    <source>
        <dbReference type="ARBA" id="ARBA00000971"/>
    </source>
</evidence>
<comment type="caution">
    <text evidence="9">The sequence shown here is derived from an EMBL/GenBank/DDBJ whole genome shotgun (WGS) entry which is preliminary data.</text>
</comment>
<dbReference type="InterPro" id="IPR046357">
    <property type="entry name" value="PPIase_dom_sf"/>
</dbReference>
<organism evidence="9 10">
    <name type="scientific">Penicillium angulare</name>
    <dbReference type="NCBI Taxonomy" id="116970"/>
    <lineage>
        <taxon>Eukaryota</taxon>
        <taxon>Fungi</taxon>
        <taxon>Dikarya</taxon>
        <taxon>Ascomycota</taxon>
        <taxon>Pezizomycotina</taxon>
        <taxon>Eurotiomycetes</taxon>
        <taxon>Eurotiomycetidae</taxon>
        <taxon>Eurotiales</taxon>
        <taxon>Aspergillaceae</taxon>
        <taxon>Penicillium</taxon>
    </lineage>
</organism>
<name>A0A9W9KBR4_9EURO</name>
<dbReference type="InterPro" id="IPR050689">
    <property type="entry name" value="FKBP-type_PPIase"/>
</dbReference>
<evidence type="ECO:0000256" key="6">
    <source>
        <dbReference type="ARBA" id="ARBA00038106"/>
    </source>
</evidence>
<gene>
    <name evidence="9" type="ORF">N7456_006491</name>
</gene>